<gene>
    <name evidence="1" type="ORF">BC739_003591</name>
</gene>
<evidence type="ECO:0000313" key="2">
    <source>
        <dbReference type="Proteomes" id="UP000517916"/>
    </source>
</evidence>
<accession>A0ABR6BIB0</accession>
<comment type="caution">
    <text evidence="1">The sequence shown here is derived from an EMBL/GenBank/DDBJ whole genome shotgun (WGS) entry which is preliminary data.</text>
</comment>
<proteinExistence type="predicted"/>
<dbReference type="Proteomes" id="UP000517916">
    <property type="component" value="Unassembled WGS sequence"/>
</dbReference>
<dbReference type="EMBL" id="JACJID010000002">
    <property type="protein sequence ID" value="MBA8926392.1"/>
    <property type="molecule type" value="Genomic_DNA"/>
</dbReference>
<organism evidence="1 2">
    <name type="scientific">Kutzneria viridogrisea</name>
    <dbReference type="NCBI Taxonomy" id="47990"/>
    <lineage>
        <taxon>Bacteria</taxon>
        <taxon>Bacillati</taxon>
        <taxon>Actinomycetota</taxon>
        <taxon>Actinomycetes</taxon>
        <taxon>Pseudonocardiales</taxon>
        <taxon>Pseudonocardiaceae</taxon>
        <taxon>Kutzneria</taxon>
    </lineage>
</organism>
<name>A0ABR6BIB0_9PSEU</name>
<evidence type="ECO:0008006" key="3">
    <source>
        <dbReference type="Google" id="ProtNLM"/>
    </source>
</evidence>
<reference evidence="1 2" key="1">
    <citation type="submission" date="2020-08" db="EMBL/GenBank/DDBJ databases">
        <title>Genomic Encyclopedia of Archaeal and Bacterial Type Strains, Phase II (KMG-II): from individual species to whole genera.</title>
        <authorList>
            <person name="Goeker M."/>
        </authorList>
    </citation>
    <scope>NUCLEOTIDE SEQUENCE [LARGE SCALE GENOMIC DNA]</scope>
    <source>
        <strain evidence="1 2">DSM 43850</strain>
    </source>
</reference>
<protein>
    <recommendedName>
        <fullName evidence="3">SAV-6107-like HEPN domain-containing protein</fullName>
    </recommendedName>
</protein>
<sequence length="159" mass="17534">MSQRSEDFGVWSPTPTECEAAWELYIELATRITTVEQKPGAGIIREELHSVYAVFGRTREILCQYGPGLAPRDRPGGLTFAGLAVGMVNSTLRPLLTKWHPALAEWESTRPGGVSAVAHERAWEHAQQVRAEIAETRRELLALATVLHEAIGIQPLLTP</sequence>
<keyword evidence="2" id="KW-1185">Reference proteome</keyword>
<dbReference type="RefSeq" id="WP_035967969.1">
    <property type="nucleotide sequence ID" value="NZ_BAAABQ010000009.1"/>
</dbReference>
<evidence type="ECO:0000313" key="1">
    <source>
        <dbReference type="EMBL" id="MBA8926392.1"/>
    </source>
</evidence>